<dbReference type="PANTHER" id="PTHR10146">
    <property type="entry name" value="PROLINE SYNTHETASE CO-TRANSCRIBED BACTERIAL HOMOLOG PROTEIN"/>
    <property type="match status" value="1"/>
</dbReference>
<dbReference type="InterPro" id="IPR001608">
    <property type="entry name" value="Ala_racemase_N"/>
</dbReference>
<dbReference type="HAMAP" id="MF_02087">
    <property type="entry name" value="PLP_homeostasis"/>
    <property type="match status" value="1"/>
</dbReference>
<comment type="cofactor">
    <cofactor evidence="3">
        <name>pyridoxal 5'-phosphate</name>
        <dbReference type="ChEBI" id="CHEBI:597326"/>
    </cofactor>
</comment>
<organism evidence="6 7">
    <name type="scientific">Prochlorococcus marinus XMU1408</name>
    <dbReference type="NCBI Taxonomy" id="2213228"/>
    <lineage>
        <taxon>Bacteria</taxon>
        <taxon>Bacillati</taxon>
        <taxon>Cyanobacteriota</taxon>
        <taxon>Cyanophyceae</taxon>
        <taxon>Synechococcales</taxon>
        <taxon>Prochlorococcaceae</taxon>
        <taxon>Prochlorococcus</taxon>
    </lineage>
</organism>
<dbReference type="Pfam" id="PF01168">
    <property type="entry name" value="Ala_racemase_N"/>
    <property type="match status" value="1"/>
</dbReference>
<dbReference type="Proteomes" id="UP000247807">
    <property type="component" value="Unassembled WGS sequence"/>
</dbReference>
<dbReference type="CDD" id="cd00635">
    <property type="entry name" value="PLPDE_III_YBL036c_like"/>
    <property type="match status" value="1"/>
</dbReference>
<comment type="function">
    <text evidence="2">Pyridoxal 5'-phosphate (PLP)-binding protein, which is involved in PLP homeostasis.</text>
</comment>
<evidence type="ECO:0000256" key="2">
    <source>
        <dbReference type="HAMAP-Rule" id="MF_02087"/>
    </source>
</evidence>
<dbReference type="PANTHER" id="PTHR10146:SF14">
    <property type="entry name" value="PYRIDOXAL PHOSPHATE HOMEOSTASIS PROTEIN"/>
    <property type="match status" value="1"/>
</dbReference>
<dbReference type="SUPFAM" id="SSF51419">
    <property type="entry name" value="PLP-binding barrel"/>
    <property type="match status" value="1"/>
</dbReference>
<comment type="similarity">
    <text evidence="2 4">Belongs to the pyridoxal phosphate-binding protein YggS/PROSC family.</text>
</comment>
<dbReference type="AlphaFoldDB" id="A0A318R2R7"/>
<dbReference type="InterPro" id="IPR011078">
    <property type="entry name" value="PyrdxlP_homeostasis"/>
</dbReference>
<dbReference type="GO" id="GO:0030170">
    <property type="term" value="F:pyridoxal phosphate binding"/>
    <property type="evidence" value="ECO:0007669"/>
    <property type="project" value="UniProtKB-UniRule"/>
</dbReference>
<sequence length="215" mass="24565">MMLICSSDFEKIKALLPFGVSLLAVSKGHDQDSIRKLSSYGQVDFGESRLQEAIPKKKDLNDLKQLRWHFVGTLQKNKVRGVIKEFDFIHSVDSLPLLERISRISQEEKKNPNVFLQIKLRDDPNKGGFLKQDLLKNWTNIVSVKNIHIIGLMTIPPVALNSFQRKDLFCECRNLANYLGLKDCSMGMSTDWEEAIEGGATWIRLGSLLFGERHY</sequence>
<comment type="caution">
    <text evidence="6">The sequence shown here is derived from an EMBL/GenBank/DDBJ whole genome shotgun (WGS) entry which is preliminary data.</text>
</comment>
<evidence type="ECO:0000313" key="7">
    <source>
        <dbReference type="Proteomes" id="UP000247807"/>
    </source>
</evidence>
<accession>A0A318R2R7</accession>
<dbReference type="OrthoDB" id="9804072at2"/>
<evidence type="ECO:0000313" key="6">
    <source>
        <dbReference type="EMBL" id="PYE02574.1"/>
    </source>
</evidence>
<dbReference type="NCBIfam" id="TIGR00044">
    <property type="entry name" value="YggS family pyridoxal phosphate-dependent enzyme"/>
    <property type="match status" value="1"/>
</dbReference>
<dbReference type="EMBL" id="QJUE01000002">
    <property type="protein sequence ID" value="PYE02574.1"/>
    <property type="molecule type" value="Genomic_DNA"/>
</dbReference>
<feature type="modified residue" description="N6-(pyridoxal phosphate)lysine" evidence="2 3">
    <location>
        <position position="27"/>
    </location>
</feature>
<gene>
    <name evidence="6" type="ORF">DNJ73_02135</name>
</gene>
<name>A0A318R2R7_PROMR</name>
<dbReference type="Gene3D" id="3.20.20.10">
    <property type="entry name" value="Alanine racemase"/>
    <property type="match status" value="1"/>
</dbReference>
<protein>
    <recommendedName>
        <fullName evidence="2">Pyridoxal phosphate homeostasis protein</fullName>
        <shortName evidence="2">PLP homeostasis protein</shortName>
    </recommendedName>
</protein>
<dbReference type="PROSITE" id="PS01211">
    <property type="entry name" value="UPF0001"/>
    <property type="match status" value="1"/>
</dbReference>
<evidence type="ECO:0000256" key="1">
    <source>
        <dbReference type="ARBA" id="ARBA00022898"/>
    </source>
</evidence>
<reference evidence="6 7" key="1">
    <citation type="journal article" date="2018" name="Appl. Environ. Microbiol.">
        <title>Genome rearrangement shapes Prochlorococcus ecological adaptation.</title>
        <authorList>
            <person name="Yan W."/>
            <person name="Wei S."/>
            <person name="Wang Q."/>
            <person name="Xiao X."/>
            <person name="Zeng Q."/>
            <person name="Jiao N."/>
            <person name="Zhang R."/>
        </authorList>
    </citation>
    <scope>NUCLEOTIDE SEQUENCE [LARGE SCALE GENOMIC DNA]</scope>
    <source>
        <strain evidence="6 7">XMU1408</strain>
    </source>
</reference>
<evidence type="ECO:0000259" key="5">
    <source>
        <dbReference type="Pfam" id="PF01168"/>
    </source>
</evidence>
<proteinExistence type="inferred from homology"/>
<dbReference type="PIRSF" id="PIRSF004848">
    <property type="entry name" value="YBL036c_PLPDEIII"/>
    <property type="match status" value="1"/>
</dbReference>
<feature type="domain" description="Alanine racemase N-terminal" evidence="5">
    <location>
        <begin position="10"/>
        <end position="213"/>
    </location>
</feature>
<evidence type="ECO:0000256" key="3">
    <source>
        <dbReference type="PIRSR" id="PIRSR004848-1"/>
    </source>
</evidence>
<keyword evidence="1 2" id="KW-0663">Pyridoxal phosphate</keyword>
<dbReference type="InterPro" id="IPR029066">
    <property type="entry name" value="PLP-binding_barrel"/>
</dbReference>
<evidence type="ECO:0000256" key="4">
    <source>
        <dbReference type="RuleBase" id="RU004514"/>
    </source>
</evidence>